<name>A0A388TH69_9BACT</name>
<dbReference type="InterPro" id="IPR016181">
    <property type="entry name" value="Acyl_CoA_acyltransferase"/>
</dbReference>
<dbReference type="CDD" id="cd04301">
    <property type="entry name" value="NAT_SF"/>
    <property type="match status" value="1"/>
</dbReference>
<reference evidence="4 5" key="1">
    <citation type="journal article" date="2019" name="ISME J.">
        <title>Genome analyses of uncultured TG2/ZB3 bacteria in 'Margulisbacteria' specifically attached to ectosymbiotic spirochetes of protists in the termite gut.</title>
        <authorList>
            <person name="Utami Y.D."/>
            <person name="Kuwahara H."/>
            <person name="Igai K."/>
            <person name="Murakami T."/>
            <person name="Sugaya K."/>
            <person name="Morikawa T."/>
            <person name="Nagura Y."/>
            <person name="Yuki M."/>
            <person name="Deevong P."/>
            <person name="Inoue T."/>
            <person name="Kihara K."/>
            <person name="Lo N."/>
            <person name="Yamada A."/>
            <person name="Ohkuma M."/>
            <person name="Hongoh Y."/>
        </authorList>
    </citation>
    <scope>NUCLEOTIDE SEQUENCE [LARGE SCALE GENOMIC DNA]</scope>
    <source>
        <strain evidence="4">NkOx7-02</strain>
    </source>
</reference>
<dbReference type="PANTHER" id="PTHR43420">
    <property type="entry name" value="ACETYLTRANSFERASE"/>
    <property type="match status" value="1"/>
</dbReference>
<dbReference type="AlphaFoldDB" id="A0A388TH69"/>
<dbReference type="EMBL" id="BGZO01000004">
    <property type="protein sequence ID" value="GBR75619.1"/>
    <property type="molecule type" value="Genomic_DNA"/>
</dbReference>
<evidence type="ECO:0000313" key="4">
    <source>
        <dbReference type="EMBL" id="GBR75619.1"/>
    </source>
</evidence>
<protein>
    <submittedName>
        <fullName evidence="4">Acetyltransferase</fullName>
    </submittedName>
</protein>
<organism evidence="4 5">
    <name type="scientific">Candidatus Termititenax persephonae</name>
    <dbReference type="NCBI Taxonomy" id="2218525"/>
    <lineage>
        <taxon>Bacteria</taxon>
        <taxon>Bacillati</taxon>
        <taxon>Candidatus Margulisiibacteriota</taxon>
        <taxon>Candidatus Termititenacia</taxon>
        <taxon>Candidatus Termititenacales</taxon>
        <taxon>Candidatus Termititenacaceae</taxon>
        <taxon>Candidatus Termititenax</taxon>
    </lineage>
</organism>
<dbReference type="Pfam" id="PF00583">
    <property type="entry name" value="Acetyltransf_1"/>
    <property type="match status" value="1"/>
</dbReference>
<keyword evidence="5" id="KW-1185">Reference proteome</keyword>
<dbReference type="SUPFAM" id="SSF55729">
    <property type="entry name" value="Acyl-CoA N-acyltransferases (Nat)"/>
    <property type="match status" value="1"/>
</dbReference>
<evidence type="ECO:0000313" key="5">
    <source>
        <dbReference type="Proteomes" id="UP000275925"/>
    </source>
</evidence>
<dbReference type="PANTHER" id="PTHR43420:SF44">
    <property type="entry name" value="ACETYLTRANSFERASE YPEA"/>
    <property type="match status" value="1"/>
</dbReference>
<evidence type="ECO:0000256" key="1">
    <source>
        <dbReference type="ARBA" id="ARBA00022679"/>
    </source>
</evidence>
<dbReference type="Gene3D" id="3.40.630.30">
    <property type="match status" value="1"/>
</dbReference>
<keyword evidence="2" id="KW-0012">Acyltransferase</keyword>
<dbReference type="PROSITE" id="PS51186">
    <property type="entry name" value="GNAT"/>
    <property type="match status" value="1"/>
</dbReference>
<feature type="domain" description="N-acetyltransferase" evidence="3">
    <location>
        <begin position="1"/>
        <end position="103"/>
    </location>
</feature>
<gene>
    <name evidence="4" type="ORF">NO2_0276</name>
</gene>
<dbReference type="GO" id="GO:0016747">
    <property type="term" value="F:acyltransferase activity, transferring groups other than amino-acyl groups"/>
    <property type="evidence" value="ECO:0007669"/>
    <property type="project" value="InterPro"/>
</dbReference>
<evidence type="ECO:0000256" key="2">
    <source>
        <dbReference type="ARBA" id="ARBA00023315"/>
    </source>
</evidence>
<sequence>MRKNIVKHGQEIGFVEYITAADELQILDVYVRPEYRRQGLAKNALRELLAENKNLANAYLEVRAANQPALSLYAKLGFARVGWRQAYYHNPVEDAVLMRRTLAS</sequence>
<keyword evidence="1" id="KW-0808">Transferase</keyword>
<dbReference type="InterPro" id="IPR050680">
    <property type="entry name" value="YpeA/RimI_acetyltransf"/>
</dbReference>
<proteinExistence type="predicted"/>
<accession>A0A388TH69</accession>
<dbReference type="InterPro" id="IPR000182">
    <property type="entry name" value="GNAT_dom"/>
</dbReference>
<dbReference type="Proteomes" id="UP000275925">
    <property type="component" value="Unassembled WGS sequence"/>
</dbReference>
<evidence type="ECO:0000259" key="3">
    <source>
        <dbReference type="PROSITE" id="PS51186"/>
    </source>
</evidence>
<comment type="caution">
    <text evidence="4">The sequence shown here is derived from an EMBL/GenBank/DDBJ whole genome shotgun (WGS) entry which is preliminary data.</text>
</comment>